<evidence type="ECO:0000256" key="1">
    <source>
        <dbReference type="ARBA" id="ARBA00022679"/>
    </source>
</evidence>
<dbReference type="InterPro" id="IPR007373">
    <property type="entry name" value="Thiamin_PyroPKinase_B1-bd"/>
</dbReference>
<evidence type="ECO:0000256" key="3">
    <source>
        <dbReference type="ARBA" id="ARBA00022777"/>
    </source>
</evidence>
<dbReference type="Pfam" id="PF04263">
    <property type="entry name" value="TPK_catalytic"/>
    <property type="match status" value="1"/>
</dbReference>
<dbReference type="SUPFAM" id="SSF63862">
    <property type="entry name" value="Thiamin pyrophosphokinase, substrate-binding domain"/>
    <property type="match status" value="1"/>
</dbReference>
<dbReference type="GO" id="GO:0009229">
    <property type="term" value="P:thiamine diphosphate biosynthetic process"/>
    <property type="evidence" value="ECO:0007669"/>
    <property type="project" value="InterPro"/>
</dbReference>
<evidence type="ECO:0000259" key="6">
    <source>
        <dbReference type="SMART" id="SM00983"/>
    </source>
</evidence>
<keyword evidence="2" id="KW-0547">Nucleotide-binding</keyword>
<dbReference type="GO" id="GO:0030975">
    <property type="term" value="F:thiamine binding"/>
    <property type="evidence" value="ECO:0007669"/>
    <property type="project" value="InterPro"/>
</dbReference>
<dbReference type="Pfam" id="PF04265">
    <property type="entry name" value="TPK_B1_binding"/>
    <property type="match status" value="1"/>
</dbReference>
<dbReference type="EC" id="2.7.6.2" evidence="5"/>
<keyword evidence="3 7" id="KW-0418">Kinase</keyword>
<reference evidence="7 8" key="1">
    <citation type="submission" date="2018-04" db="EMBL/GenBank/DDBJ databases">
        <title>Subsurface microbial communities from deep shales in Ohio and West Virginia, USA.</title>
        <authorList>
            <person name="Wrighton K."/>
        </authorList>
    </citation>
    <scope>NUCLEOTIDE SEQUENCE [LARGE SCALE GENOMIC DNA]</scope>
    <source>
        <strain evidence="7 8">WC1</strain>
    </source>
</reference>
<accession>A0A2T5RKC7</accession>
<name>A0A2T5RKC7_9FIRM</name>
<proteinExistence type="predicted"/>
<evidence type="ECO:0000256" key="2">
    <source>
        <dbReference type="ARBA" id="ARBA00022741"/>
    </source>
</evidence>
<dbReference type="Proteomes" id="UP000244089">
    <property type="component" value="Unassembled WGS sequence"/>
</dbReference>
<feature type="domain" description="Thiamin pyrophosphokinase thiamin-binding" evidence="6">
    <location>
        <begin position="140"/>
        <end position="211"/>
    </location>
</feature>
<dbReference type="SUPFAM" id="SSF63999">
    <property type="entry name" value="Thiamin pyrophosphokinase, catalytic domain"/>
    <property type="match status" value="1"/>
</dbReference>
<dbReference type="RefSeq" id="WP_108139729.1">
    <property type="nucleotide sequence ID" value="NZ_QAXS01000011.1"/>
</dbReference>
<dbReference type="GO" id="GO:0016301">
    <property type="term" value="F:kinase activity"/>
    <property type="evidence" value="ECO:0007669"/>
    <property type="project" value="UniProtKB-KW"/>
</dbReference>
<evidence type="ECO:0000256" key="4">
    <source>
        <dbReference type="ARBA" id="ARBA00022840"/>
    </source>
</evidence>
<dbReference type="Gene3D" id="3.40.50.10240">
    <property type="entry name" value="Thiamin pyrophosphokinase, catalytic domain"/>
    <property type="match status" value="1"/>
</dbReference>
<dbReference type="InterPro" id="IPR036759">
    <property type="entry name" value="TPK_catalytic_sf"/>
</dbReference>
<dbReference type="GO" id="GO:0004788">
    <property type="term" value="F:thiamine diphosphokinase activity"/>
    <property type="evidence" value="ECO:0007669"/>
    <property type="project" value="UniProtKB-UniRule"/>
</dbReference>
<dbReference type="GO" id="GO:0006772">
    <property type="term" value="P:thiamine metabolic process"/>
    <property type="evidence" value="ECO:0007669"/>
    <property type="project" value="UniProtKB-UniRule"/>
</dbReference>
<dbReference type="InterPro" id="IPR007371">
    <property type="entry name" value="TPK_catalytic"/>
</dbReference>
<dbReference type="AlphaFoldDB" id="A0A2T5RKC7"/>
<keyword evidence="4" id="KW-0067">ATP-binding</keyword>
<keyword evidence="1" id="KW-0808">Transferase</keyword>
<dbReference type="NCBIfam" id="TIGR01378">
    <property type="entry name" value="thi_PPkinase"/>
    <property type="match status" value="1"/>
</dbReference>
<sequence length="218" mass="24861">MSKKKALLVLNGEFDLDKKKLELIIQKEGIDFIIAVDGGSNKLRKLELLPDLIIGDLDSITEENKAHFKKKKVKIIKHPVEKDQTDSEIAVDYCKENNFEQLYLTAALGGRIDQQLANLNLLEYIYEIDLEARIISDRIEIAIIDQKKKFLAKEGYRLSLIPQSSTVRGLSIKGCKYNLINQDIFRSQSRGISNLIESEQAEVRLKSGLLIYVLEKLK</sequence>
<evidence type="ECO:0000313" key="7">
    <source>
        <dbReference type="EMBL" id="PTV99344.1"/>
    </source>
</evidence>
<dbReference type="GO" id="GO:0005524">
    <property type="term" value="F:ATP binding"/>
    <property type="evidence" value="ECO:0007669"/>
    <property type="project" value="UniProtKB-KW"/>
</dbReference>
<gene>
    <name evidence="7" type="ORF">C8C76_11162</name>
</gene>
<dbReference type="SMART" id="SM00983">
    <property type="entry name" value="TPK_B1_binding"/>
    <property type="match status" value="1"/>
</dbReference>
<protein>
    <recommendedName>
        <fullName evidence="5">Thiamine diphosphokinase</fullName>
        <ecNumber evidence="5">2.7.6.2</ecNumber>
    </recommendedName>
</protein>
<evidence type="ECO:0000256" key="5">
    <source>
        <dbReference type="NCBIfam" id="TIGR01378"/>
    </source>
</evidence>
<dbReference type="InterPro" id="IPR006282">
    <property type="entry name" value="Thi_PPkinase"/>
</dbReference>
<dbReference type="OrthoDB" id="9804377at2"/>
<dbReference type="InterPro" id="IPR036371">
    <property type="entry name" value="TPK_B1-bd_sf"/>
</dbReference>
<dbReference type="CDD" id="cd07995">
    <property type="entry name" value="TPK"/>
    <property type="match status" value="1"/>
</dbReference>
<dbReference type="InterPro" id="IPR053149">
    <property type="entry name" value="TPK"/>
</dbReference>
<dbReference type="PANTHER" id="PTHR41299">
    <property type="entry name" value="THIAMINE PYROPHOSPHOKINASE"/>
    <property type="match status" value="1"/>
</dbReference>
<dbReference type="EMBL" id="QAXS01000011">
    <property type="protein sequence ID" value="PTV99344.1"/>
    <property type="molecule type" value="Genomic_DNA"/>
</dbReference>
<organism evidence="7 8">
    <name type="scientific">Halanaerobium saccharolyticum</name>
    <dbReference type="NCBI Taxonomy" id="43595"/>
    <lineage>
        <taxon>Bacteria</taxon>
        <taxon>Bacillati</taxon>
        <taxon>Bacillota</taxon>
        <taxon>Clostridia</taxon>
        <taxon>Halanaerobiales</taxon>
        <taxon>Halanaerobiaceae</taxon>
        <taxon>Halanaerobium</taxon>
    </lineage>
</organism>
<comment type="caution">
    <text evidence="7">The sequence shown here is derived from an EMBL/GenBank/DDBJ whole genome shotgun (WGS) entry which is preliminary data.</text>
</comment>
<evidence type="ECO:0000313" key="8">
    <source>
        <dbReference type="Proteomes" id="UP000244089"/>
    </source>
</evidence>
<dbReference type="PANTHER" id="PTHR41299:SF1">
    <property type="entry name" value="THIAMINE PYROPHOSPHOKINASE"/>
    <property type="match status" value="1"/>
</dbReference>